<dbReference type="GO" id="GO:0008297">
    <property type="term" value="F:single-stranded DNA exodeoxyribonuclease activity"/>
    <property type="evidence" value="ECO:0007669"/>
    <property type="project" value="UniProtKB-UniRule"/>
</dbReference>
<feature type="compositionally biased region" description="Polar residues" evidence="2">
    <location>
        <begin position="134"/>
        <end position="153"/>
    </location>
</feature>
<dbReference type="STRING" id="568069.A0A1J1IXT2"/>
<dbReference type="GO" id="GO:0043504">
    <property type="term" value="P:mitochondrial DNA repair"/>
    <property type="evidence" value="ECO:0007669"/>
    <property type="project" value="UniProtKB-UniRule"/>
</dbReference>
<reference evidence="3 4" key="1">
    <citation type="submission" date="2015-04" db="EMBL/GenBank/DDBJ databases">
        <authorList>
            <person name="Syromyatnikov M.Y."/>
            <person name="Popov V.N."/>
        </authorList>
    </citation>
    <scope>NUCLEOTIDE SEQUENCE [LARGE SCALE GENOMIC DNA]</scope>
</reference>
<sequence length="451" mass="52278">MFRRIKVNSALLGFRYKSFKLTQIESTKISKADKVKKLHYENKYLYGSKIKTAKGSNKEVKQTNEPVDQNDISSEIYWQCIHVPKIPDLSSVKKKVKTKSNAADDTLSKPKNRNNKNKTEKNLSDKWTEEDSKSLQNTKSPKQPKSNSLSATKQPKLPDSLSKLQTNLQEVKVYIKKTLDEDLKVPPTAQDDEEIEERDIPFENNQLRAIPNFPLFLDGKNIIEPFYENLNSDKSYFIPSVSKILQATMPESQRLALIQWKNLKISELGFEGFQLMQQSHLNRGKMFHEYLHKHFSGETVVKSEISSEVLEIWNSVEPYLEMFQTPGVITEEHVKHPQLHYKGIVDCVSFHNSTLSVIEWKKSDRQKKTINFTYDAPVQLCSYLGALNASRGEFLENPIKHGVIVVAYNDGQKANLFELKEADLKKYWKIWLTRLQEYWVRYKDNTLPDPV</sequence>
<evidence type="ECO:0000313" key="4">
    <source>
        <dbReference type="Proteomes" id="UP000183832"/>
    </source>
</evidence>
<dbReference type="OrthoDB" id="5777131at2759"/>
<gene>
    <name evidence="3" type="ORF">CLUMA_CG016175</name>
</gene>
<evidence type="ECO:0000256" key="1">
    <source>
        <dbReference type="HAMAP-Rule" id="MF_03030"/>
    </source>
</evidence>
<protein>
    <recommendedName>
        <fullName evidence="1">Mitochondrial genome maintenance exonuclease 1</fullName>
        <ecNumber evidence="1">3.1.-.-</ecNumber>
    </recommendedName>
</protein>
<organism evidence="3 4">
    <name type="scientific">Clunio marinus</name>
    <dbReference type="NCBI Taxonomy" id="568069"/>
    <lineage>
        <taxon>Eukaryota</taxon>
        <taxon>Metazoa</taxon>
        <taxon>Ecdysozoa</taxon>
        <taxon>Arthropoda</taxon>
        <taxon>Hexapoda</taxon>
        <taxon>Insecta</taxon>
        <taxon>Pterygota</taxon>
        <taxon>Neoptera</taxon>
        <taxon>Endopterygota</taxon>
        <taxon>Diptera</taxon>
        <taxon>Nematocera</taxon>
        <taxon>Chironomoidea</taxon>
        <taxon>Chironomidae</taxon>
        <taxon>Clunio</taxon>
    </lineage>
</organism>
<keyword evidence="1" id="KW-0269">Exonuclease</keyword>
<dbReference type="EMBL" id="CVRI01000059">
    <property type="protein sequence ID" value="CRL03369.1"/>
    <property type="molecule type" value="Genomic_DNA"/>
</dbReference>
<dbReference type="GO" id="GO:0005739">
    <property type="term" value="C:mitochondrion"/>
    <property type="evidence" value="ECO:0007669"/>
    <property type="project" value="UniProtKB-SubCell"/>
</dbReference>
<dbReference type="HAMAP" id="MF_03030">
    <property type="entry name" value="MGME1"/>
    <property type="match status" value="1"/>
</dbReference>
<feature type="active site" evidence="1">
    <location>
        <position position="361"/>
    </location>
</feature>
<dbReference type="EC" id="3.1.-.-" evidence="1"/>
<dbReference type="InterPro" id="IPR011604">
    <property type="entry name" value="PDDEXK-like_dom_sf"/>
</dbReference>
<keyword evidence="1" id="KW-0378">Hydrolase</keyword>
<proteinExistence type="inferred from homology"/>
<evidence type="ECO:0000313" key="3">
    <source>
        <dbReference type="EMBL" id="CRL03369.1"/>
    </source>
</evidence>
<comment type="similarity">
    <text evidence="1">Belongs to the MGME1 family.</text>
</comment>
<dbReference type="GO" id="GO:0006264">
    <property type="term" value="P:mitochondrial DNA replication"/>
    <property type="evidence" value="ECO:0007669"/>
    <property type="project" value="TreeGrafter"/>
</dbReference>
<comment type="function">
    <text evidence="1">Metal-dependent single-stranded DNA (ssDNA) exonuclease involved in mitochondrial genome maintenance.</text>
</comment>
<dbReference type="PANTHER" id="PTHR31340">
    <property type="entry name" value="MITOCHONDRIAL GENOME MAINTENANCE EXONUCLEASE 1"/>
    <property type="match status" value="1"/>
</dbReference>
<accession>A0A1J1IXT2</accession>
<feature type="compositionally biased region" description="Basic and acidic residues" evidence="2">
    <location>
        <begin position="117"/>
        <end position="133"/>
    </location>
</feature>
<keyword evidence="1" id="KW-0496">Mitochondrion</keyword>
<feature type="active site" evidence="1">
    <location>
        <position position="359"/>
    </location>
</feature>
<feature type="active site" evidence="1">
    <location>
        <position position="346"/>
    </location>
</feature>
<dbReference type="PANTHER" id="PTHR31340:SF5">
    <property type="entry name" value="MITOCHONDRIAL GENOME MAINTENANCE EXONUCLEASE 1"/>
    <property type="match status" value="1"/>
</dbReference>
<keyword evidence="4" id="KW-1185">Reference proteome</keyword>
<comment type="subcellular location">
    <subcellularLocation>
        <location evidence="1">Mitochondrion</location>
    </subcellularLocation>
</comment>
<dbReference type="AlphaFoldDB" id="A0A1J1IXT2"/>
<keyword evidence="1" id="KW-0540">Nuclease</keyword>
<evidence type="ECO:0000256" key="2">
    <source>
        <dbReference type="SAM" id="MobiDB-lite"/>
    </source>
</evidence>
<dbReference type="Gene3D" id="3.90.320.10">
    <property type="match status" value="1"/>
</dbReference>
<name>A0A1J1IXT2_9DIPT</name>
<dbReference type="Proteomes" id="UP000183832">
    <property type="component" value="Unassembled WGS sequence"/>
</dbReference>
<feature type="region of interest" description="Disordered" evidence="2">
    <location>
        <begin position="92"/>
        <end position="162"/>
    </location>
</feature>